<protein>
    <recommendedName>
        <fullName evidence="2">NET domain-containing protein</fullName>
    </recommendedName>
</protein>
<dbReference type="Gene3D" id="1.20.1270.220">
    <property type="match status" value="1"/>
</dbReference>
<reference evidence="1" key="1">
    <citation type="journal article" date="2020" name="Nature">
        <title>Giant virus diversity and host interactions through global metagenomics.</title>
        <authorList>
            <person name="Schulz F."/>
            <person name="Roux S."/>
            <person name="Paez-Espino D."/>
            <person name="Jungbluth S."/>
            <person name="Walsh D.A."/>
            <person name="Denef V.J."/>
            <person name="McMahon K.D."/>
            <person name="Konstantinidis K.T."/>
            <person name="Eloe-Fadrosh E.A."/>
            <person name="Kyrpides N.C."/>
            <person name="Woyke T."/>
        </authorList>
    </citation>
    <scope>NUCLEOTIDE SEQUENCE</scope>
    <source>
        <strain evidence="1">GVMAG-S-1101172-89</strain>
    </source>
</reference>
<evidence type="ECO:0000313" key="1">
    <source>
        <dbReference type="EMBL" id="QHU12755.1"/>
    </source>
</evidence>
<dbReference type="InterPro" id="IPR038336">
    <property type="entry name" value="NET_sf"/>
</dbReference>
<organism evidence="1">
    <name type="scientific">viral metagenome</name>
    <dbReference type="NCBI Taxonomy" id="1070528"/>
    <lineage>
        <taxon>unclassified sequences</taxon>
        <taxon>metagenomes</taxon>
        <taxon>organismal metagenomes</taxon>
    </lineage>
</organism>
<dbReference type="EMBL" id="MN740809">
    <property type="protein sequence ID" value="QHU12755.1"/>
    <property type="molecule type" value="Genomic_DNA"/>
</dbReference>
<name>A0A6C0K3W7_9ZZZZ</name>
<dbReference type="AlphaFoldDB" id="A0A6C0K3W7"/>
<evidence type="ECO:0008006" key="2">
    <source>
        <dbReference type="Google" id="ProtNLM"/>
    </source>
</evidence>
<sequence length="92" mass="10901">MDTISNTDYDSRKQMLADLKILSKTESLKAFEIIKQNNVEYSENSNGIFFDLLKISNKAFKELDMYIEFCKKVRIEQNLRDEDERIAQENLQ</sequence>
<proteinExistence type="predicted"/>
<accession>A0A6C0K3W7</accession>